<sequence>MEHGHERCDLVPEILHLRRRELGGRIALLLLRVRAGLVGGVACVPRLSDTPRRRVLHHTGVAWRGVALRSGVLDVRVLHAHARAPPPPPLKRSQCRMAGDRAAPSTTRQPWTRLAPRRACMLYVMRPSPSGTITNYAISHHIHRPPPSSATI</sequence>
<reference evidence="2 3" key="2">
    <citation type="journal article" date="2013" name="Plant Cell Physiol.">
        <title>Rice Annotation Project Database (RAP-DB): an integrative and interactive database for rice genomics.</title>
        <authorList>
            <person name="Sakai H."/>
            <person name="Lee S.S."/>
            <person name="Tanaka T."/>
            <person name="Numa H."/>
            <person name="Kim J."/>
            <person name="Kawahara Y."/>
            <person name="Wakimoto H."/>
            <person name="Yang C.C."/>
            <person name="Iwamoto M."/>
            <person name="Abe T."/>
            <person name="Yamada Y."/>
            <person name="Muto A."/>
            <person name="Inokuchi H."/>
            <person name="Ikemura T."/>
            <person name="Matsumoto T."/>
            <person name="Sasaki T."/>
            <person name="Itoh T."/>
        </authorList>
    </citation>
    <scope>NUCLEOTIDE SEQUENCE [LARGE SCALE GENOMIC DNA]</scope>
    <source>
        <strain evidence="3">cv. Nipponbare</strain>
    </source>
</reference>
<reference evidence="2 3" key="3">
    <citation type="journal article" date="2013" name="Rice">
        <title>Improvement of the Oryza sativa Nipponbare reference genome using next generation sequence and optical map data.</title>
        <authorList>
            <person name="Kawahara Y."/>
            <person name="de la Bastide M."/>
            <person name="Hamilton J.P."/>
            <person name="Kanamori H."/>
            <person name="McCombie W.R."/>
            <person name="Ouyang S."/>
            <person name="Schwartz D.C."/>
            <person name="Tanaka T."/>
            <person name="Wu J."/>
            <person name="Zhou S."/>
            <person name="Childs K.L."/>
            <person name="Davidson R.M."/>
            <person name="Lin H."/>
            <person name="Quesada-Ocampo L."/>
            <person name="Vaillancourt B."/>
            <person name="Sakai H."/>
            <person name="Lee S.S."/>
            <person name="Kim J."/>
            <person name="Numa H."/>
            <person name="Itoh T."/>
            <person name="Buell C.R."/>
            <person name="Matsumoto T."/>
        </authorList>
    </citation>
    <scope>NUCLEOTIDE SEQUENCE [LARGE SCALE GENOMIC DNA]</scope>
    <source>
        <strain evidence="3">cv. Nipponbare</strain>
    </source>
</reference>
<gene>
    <name evidence="2" type="ordered locus">Os11g0575150</name>
    <name evidence="2" type="ORF">OSNPB_110575150</name>
</gene>
<dbReference type="PaxDb" id="39947-A0A0N7KT41"/>
<dbReference type="Proteomes" id="UP000059680">
    <property type="component" value="Chromosome 11"/>
</dbReference>
<proteinExistence type="predicted"/>
<evidence type="ECO:0000256" key="1">
    <source>
        <dbReference type="SAM" id="MobiDB-lite"/>
    </source>
</evidence>
<reference evidence="3" key="1">
    <citation type="journal article" date="2005" name="Nature">
        <title>The map-based sequence of the rice genome.</title>
        <authorList>
            <consortium name="International rice genome sequencing project (IRGSP)"/>
            <person name="Matsumoto T."/>
            <person name="Wu J."/>
            <person name="Kanamori H."/>
            <person name="Katayose Y."/>
            <person name="Fujisawa M."/>
            <person name="Namiki N."/>
            <person name="Mizuno H."/>
            <person name="Yamamoto K."/>
            <person name="Antonio B.A."/>
            <person name="Baba T."/>
            <person name="Sakata K."/>
            <person name="Nagamura Y."/>
            <person name="Aoki H."/>
            <person name="Arikawa K."/>
            <person name="Arita K."/>
            <person name="Bito T."/>
            <person name="Chiden Y."/>
            <person name="Fujitsuka N."/>
            <person name="Fukunaka R."/>
            <person name="Hamada M."/>
            <person name="Harada C."/>
            <person name="Hayashi A."/>
            <person name="Hijishita S."/>
            <person name="Honda M."/>
            <person name="Hosokawa S."/>
            <person name="Ichikawa Y."/>
            <person name="Idonuma A."/>
            <person name="Iijima M."/>
            <person name="Ikeda M."/>
            <person name="Ikeno M."/>
            <person name="Ito K."/>
            <person name="Ito S."/>
            <person name="Ito T."/>
            <person name="Ito Y."/>
            <person name="Ito Y."/>
            <person name="Iwabuchi A."/>
            <person name="Kamiya K."/>
            <person name="Karasawa W."/>
            <person name="Kurita K."/>
            <person name="Katagiri S."/>
            <person name="Kikuta A."/>
            <person name="Kobayashi H."/>
            <person name="Kobayashi N."/>
            <person name="Machita K."/>
            <person name="Maehara T."/>
            <person name="Masukawa M."/>
            <person name="Mizubayashi T."/>
            <person name="Mukai Y."/>
            <person name="Nagasaki H."/>
            <person name="Nagata Y."/>
            <person name="Naito S."/>
            <person name="Nakashima M."/>
            <person name="Nakama Y."/>
            <person name="Nakamichi Y."/>
            <person name="Nakamura M."/>
            <person name="Meguro A."/>
            <person name="Negishi M."/>
            <person name="Ohta I."/>
            <person name="Ohta T."/>
            <person name="Okamoto M."/>
            <person name="Ono N."/>
            <person name="Saji S."/>
            <person name="Sakaguchi M."/>
            <person name="Sakai K."/>
            <person name="Shibata M."/>
            <person name="Shimokawa T."/>
            <person name="Song J."/>
            <person name="Takazaki Y."/>
            <person name="Terasawa K."/>
            <person name="Tsugane M."/>
            <person name="Tsuji K."/>
            <person name="Ueda S."/>
            <person name="Waki K."/>
            <person name="Yamagata H."/>
            <person name="Yamamoto M."/>
            <person name="Yamamoto S."/>
            <person name="Yamane H."/>
            <person name="Yoshiki S."/>
            <person name="Yoshihara R."/>
            <person name="Yukawa K."/>
            <person name="Zhong H."/>
            <person name="Yano M."/>
            <person name="Yuan Q."/>
            <person name="Ouyang S."/>
            <person name="Liu J."/>
            <person name="Jones K.M."/>
            <person name="Gansberger K."/>
            <person name="Moffat K."/>
            <person name="Hill J."/>
            <person name="Bera J."/>
            <person name="Fadrosh D."/>
            <person name="Jin S."/>
            <person name="Johri S."/>
            <person name="Kim M."/>
            <person name="Overton L."/>
            <person name="Reardon M."/>
            <person name="Tsitrin T."/>
            <person name="Vuong H."/>
            <person name="Weaver B."/>
            <person name="Ciecko A."/>
            <person name="Tallon L."/>
            <person name="Jackson J."/>
            <person name="Pai G."/>
            <person name="Aken S.V."/>
            <person name="Utterback T."/>
            <person name="Reidmuller S."/>
            <person name="Feldblyum T."/>
            <person name="Hsiao J."/>
            <person name="Zismann V."/>
            <person name="Iobst S."/>
            <person name="de Vazeille A.R."/>
            <person name="Buell C.R."/>
            <person name="Ying K."/>
            <person name="Li Y."/>
            <person name="Lu T."/>
            <person name="Huang Y."/>
            <person name="Zhao Q."/>
            <person name="Feng Q."/>
            <person name="Zhang L."/>
            <person name="Zhu J."/>
            <person name="Weng Q."/>
            <person name="Mu J."/>
            <person name="Lu Y."/>
            <person name="Fan D."/>
            <person name="Liu Y."/>
            <person name="Guan J."/>
            <person name="Zhang Y."/>
            <person name="Yu S."/>
            <person name="Liu X."/>
            <person name="Zhang Y."/>
            <person name="Hong G."/>
            <person name="Han B."/>
            <person name="Choisne N."/>
            <person name="Demange N."/>
            <person name="Orjeda G."/>
            <person name="Samain S."/>
            <person name="Cattolico L."/>
            <person name="Pelletier E."/>
            <person name="Couloux A."/>
            <person name="Segurens B."/>
            <person name="Wincker P."/>
            <person name="D'Hont A."/>
            <person name="Scarpelli C."/>
            <person name="Weissenbach J."/>
            <person name="Salanoubat M."/>
            <person name="Quetier F."/>
            <person name="Yu Y."/>
            <person name="Kim H.R."/>
            <person name="Rambo T."/>
            <person name="Currie J."/>
            <person name="Collura K."/>
            <person name="Luo M."/>
            <person name="Yang T."/>
            <person name="Ammiraju J.S.S."/>
            <person name="Engler F."/>
            <person name="Soderlund C."/>
            <person name="Wing R.A."/>
            <person name="Palmer L.E."/>
            <person name="de la Bastide M."/>
            <person name="Spiegel L."/>
            <person name="Nascimento L."/>
            <person name="Zutavern T."/>
            <person name="O'Shaughnessy A."/>
            <person name="Dike S."/>
            <person name="Dedhia N."/>
            <person name="Preston R."/>
            <person name="Balija V."/>
            <person name="McCombie W.R."/>
            <person name="Chow T."/>
            <person name="Chen H."/>
            <person name="Chung M."/>
            <person name="Chen C."/>
            <person name="Shaw J."/>
            <person name="Wu H."/>
            <person name="Hsiao K."/>
            <person name="Chao Y."/>
            <person name="Chu M."/>
            <person name="Cheng C."/>
            <person name="Hour A."/>
            <person name="Lee P."/>
            <person name="Lin S."/>
            <person name="Lin Y."/>
            <person name="Liou J."/>
            <person name="Liu S."/>
            <person name="Hsing Y."/>
            <person name="Raghuvanshi S."/>
            <person name="Mohanty A."/>
            <person name="Bharti A.K."/>
            <person name="Gaur A."/>
            <person name="Gupta V."/>
            <person name="Kumar D."/>
            <person name="Ravi V."/>
            <person name="Vij S."/>
            <person name="Kapur A."/>
            <person name="Khurana P."/>
            <person name="Khurana P."/>
            <person name="Khurana J.P."/>
            <person name="Tyagi A.K."/>
            <person name="Gaikwad K."/>
            <person name="Singh A."/>
            <person name="Dalal V."/>
            <person name="Srivastava S."/>
            <person name="Dixit A."/>
            <person name="Pal A.K."/>
            <person name="Ghazi I.A."/>
            <person name="Yadav M."/>
            <person name="Pandit A."/>
            <person name="Bhargava A."/>
            <person name="Sureshbabu K."/>
            <person name="Batra K."/>
            <person name="Sharma T.R."/>
            <person name="Mohapatra T."/>
            <person name="Singh N.K."/>
            <person name="Messing J."/>
            <person name="Nelson A.B."/>
            <person name="Fuks G."/>
            <person name="Kavchok S."/>
            <person name="Keizer G."/>
            <person name="Linton E."/>
            <person name="Llaca V."/>
            <person name="Song R."/>
            <person name="Tanyolac B."/>
            <person name="Young S."/>
            <person name="Ho-Il K."/>
            <person name="Hahn J.H."/>
            <person name="Sangsakoo G."/>
            <person name="Vanavichit A."/>
            <person name="de Mattos Luiz.A.T."/>
            <person name="Zimmer P.D."/>
            <person name="Malone G."/>
            <person name="Dellagostin O."/>
            <person name="de Oliveira A.C."/>
            <person name="Bevan M."/>
            <person name="Bancroft I."/>
            <person name="Minx P."/>
            <person name="Cordum H."/>
            <person name="Wilson R."/>
            <person name="Cheng Z."/>
            <person name="Jin W."/>
            <person name="Jiang J."/>
            <person name="Leong S.A."/>
            <person name="Iwama H."/>
            <person name="Gojobori T."/>
            <person name="Itoh T."/>
            <person name="Niimura Y."/>
            <person name="Fujii Y."/>
            <person name="Habara T."/>
            <person name="Sakai H."/>
            <person name="Sato Y."/>
            <person name="Wilson G."/>
            <person name="Kumar K."/>
            <person name="McCouch S."/>
            <person name="Juretic N."/>
            <person name="Hoen D."/>
            <person name="Wright S."/>
            <person name="Bruskiewich R."/>
            <person name="Bureau T."/>
            <person name="Miyao A."/>
            <person name="Hirochika H."/>
            <person name="Nishikawa T."/>
            <person name="Kadowaki K."/>
            <person name="Sugiura M."/>
            <person name="Burr B."/>
            <person name="Sasaki T."/>
        </authorList>
    </citation>
    <scope>NUCLEOTIDE SEQUENCE [LARGE SCALE GENOMIC DNA]</scope>
    <source>
        <strain evidence="3">cv. Nipponbare</strain>
    </source>
</reference>
<name>A0A0N7KT41_ORYSJ</name>
<accession>A0A0N7KT41</accession>
<protein>
    <submittedName>
        <fullName evidence="2">Os11g0575150 protein</fullName>
    </submittedName>
</protein>
<organism evidence="2 3">
    <name type="scientific">Oryza sativa subsp. japonica</name>
    <name type="common">Rice</name>
    <dbReference type="NCBI Taxonomy" id="39947"/>
    <lineage>
        <taxon>Eukaryota</taxon>
        <taxon>Viridiplantae</taxon>
        <taxon>Streptophyta</taxon>
        <taxon>Embryophyta</taxon>
        <taxon>Tracheophyta</taxon>
        <taxon>Spermatophyta</taxon>
        <taxon>Magnoliopsida</taxon>
        <taxon>Liliopsida</taxon>
        <taxon>Poales</taxon>
        <taxon>Poaceae</taxon>
        <taxon>BOP clade</taxon>
        <taxon>Oryzoideae</taxon>
        <taxon>Oryzeae</taxon>
        <taxon>Oryzinae</taxon>
        <taxon>Oryza</taxon>
        <taxon>Oryza sativa</taxon>
    </lineage>
</organism>
<dbReference type="AlphaFoldDB" id="A0A0N7KT41"/>
<dbReference type="EMBL" id="AP014967">
    <property type="protein sequence ID" value="BAT14562.1"/>
    <property type="molecule type" value="Genomic_DNA"/>
</dbReference>
<keyword evidence="3" id="KW-1185">Reference proteome</keyword>
<feature type="region of interest" description="Disordered" evidence="1">
    <location>
        <begin position="84"/>
        <end position="109"/>
    </location>
</feature>
<dbReference type="InParanoid" id="A0A0N7KT41"/>
<evidence type="ECO:0000313" key="2">
    <source>
        <dbReference type="EMBL" id="BAT14562.1"/>
    </source>
</evidence>
<evidence type="ECO:0000313" key="3">
    <source>
        <dbReference type="Proteomes" id="UP000059680"/>
    </source>
</evidence>